<sequence length="687" mass="77660">MYWDHRCLPAPVEHLLALGTMMRVGYAYLVHAEWLPPSMVRTLDYQTNIPVAHLDRFRRNIHTNELTRCATMHPDRSCRQFAITSTLNLLCRSTQVFVPLQCLSLAASVFVARKQSSVQWPALANNVGRSVMFLTGANMAPLLLSCSLPQTRHKLTALVASMLPYLMLQVEPRKRCASVLKAIASAIMGSMAFFRLRSYNHKHIVLSYSAVEAISTYYLTHFTRQYWLEKATGVLVTSRLMYTFLFHSDWLLPSQLRMLDFQSGLSPARRASLRANLHDTTVTRCAMLHPHTSSCGAFAMQSAGRLALRSVQIFVPLHLLSMLASLAGAKKQQRRPSLSKVASGLLRSVMFLTTNYLFPYMLSCQLPQTHHKVMLGMATLVPSLAQRFESGKRRHTILKAVACYSLITVVYQVKHSAIQKEGRHKLLALWGRRQEYAMWTVLYAGLMVYSTCYSDRYTHNQWLVQYLGTVISSVRSRRLKAPPSVFVALGVGCGFFRYINGWRSKGDGKSKLAAWVASLVLFQLCSHQHKHVLLSYACVETIVQLYATSSLVQSTLAPTFRWLVEQCASMVVTARLVHTNLVHPEWMLPAHLAMMDHQSSLSPSRLDAIRQNLHMSATLLSVYFQLSAKYLVVSKRTGTRLAAALFATCMTYLLQHPERHSRWAMEYLYGPKLSTKSKDNDVDADMA</sequence>
<dbReference type="VEuPathDB" id="FungiDB:H257_11933"/>
<dbReference type="Proteomes" id="UP000266239">
    <property type="component" value="Unassembled WGS sequence"/>
</dbReference>
<proteinExistence type="predicted"/>
<dbReference type="EMBL" id="QUTA01002356">
    <property type="protein sequence ID" value="RHY27481.1"/>
    <property type="molecule type" value="Genomic_DNA"/>
</dbReference>
<dbReference type="AlphaFoldDB" id="A0A397BU34"/>
<dbReference type="VEuPathDB" id="FungiDB:H257_19414"/>
<accession>A0A397BU34</accession>
<evidence type="ECO:0000313" key="2">
    <source>
        <dbReference type="Proteomes" id="UP000266239"/>
    </source>
</evidence>
<name>A0A397BU34_APHAT</name>
<evidence type="ECO:0000313" key="1">
    <source>
        <dbReference type="EMBL" id="RHY27481.1"/>
    </source>
</evidence>
<comment type="caution">
    <text evidence="1">The sequence shown here is derived from an EMBL/GenBank/DDBJ whole genome shotgun (WGS) entry which is preliminary data.</text>
</comment>
<reference evidence="1 2" key="1">
    <citation type="submission" date="2018-08" db="EMBL/GenBank/DDBJ databases">
        <title>Aphanomyces genome sequencing and annotation.</title>
        <authorList>
            <person name="Minardi D."/>
            <person name="Oidtmann B."/>
            <person name="Van Der Giezen M."/>
            <person name="Studholme D.J."/>
        </authorList>
    </citation>
    <scope>NUCLEOTIDE SEQUENCE [LARGE SCALE GENOMIC DNA]</scope>
    <source>
        <strain evidence="1 2">Yx</strain>
    </source>
</reference>
<evidence type="ECO:0008006" key="3">
    <source>
        <dbReference type="Google" id="ProtNLM"/>
    </source>
</evidence>
<protein>
    <recommendedName>
        <fullName evidence="3">Transmembrane protein 135 N-terminal domain-containing protein</fullName>
    </recommendedName>
</protein>
<organism evidence="1 2">
    <name type="scientific">Aphanomyces astaci</name>
    <name type="common">Crayfish plague agent</name>
    <dbReference type="NCBI Taxonomy" id="112090"/>
    <lineage>
        <taxon>Eukaryota</taxon>
        <taxon>Sar</taxon>
        <taxon>Stramenopiles</taxon>
        <taxon>Oomycota</taxon>
        <taxon>Saprolegniomycetes</taxon>
        <taxon>Saprolegniales</taxon>
        <taxon>Verrucalvaceae</taxon>
        <taxon>Aphanomyces</taxon>
    </lineage>
</organism>
<gene>
    <name evidence="1" type="ORF">DYB25_009275</name>
</gene>